<organism evidence="5 6">
    <name type="scientific">Pichia kluyveri</name>
    <name type="common">Yeast</name>
    <dbReference type="NCBI Taxonomy" id="36015"/>
    <lineage>
        <taxon>Eukaryota</taxon>
        <taxon>Fungi</taxon>
        <taxon>Dikarya</taxon>
        <taxon>Ascomycota</taxon>
        <taxon>Saccharomycotina</taxon>
        <taxon>Pichiomycetes</taxon>
        <taxon>Pichiales</taxon>
        <taxon>Pichiaceae</taxon>
        <taxon>Pichia</taxon>
    </lineage>
</organism>
<name>A0AAV5RBH1_PICKL</name>
<evidence type="ECO:0000313" key="5">
    <source>
        <dbReference type="EMBL" id="GMM48591.1"/>
    </source>
</evidence>
<keyword evidence="2" id="KW-0325">Glycoprotein</keyword>
<proteinExistence type="predicted"/>
<reference evidence="5 6" key="1">
    <citation type="journal article" date="2023" name="Elife">
        <title>Identification of key yeast species and microbe-microbe interactions impacting larval growth of Drosophila in the wild.</title>
        <authorList>
            <person name="Mure A."/>
            <person name="Sugiura Y."/>
            <person name="Maeda R."/>
            <person name="Honda K."/>
            <person name="Sakurai N."/>
            <person name="Takahashi Y."/>
            <person name="Watada M."/>
            <person name="Katoh T."/>
            <person name="Gotoh A."/>
            <person name="Gotoh Y."/>
            <person name="Taniguchi I."/>
            <person name="Nakamura K."/>
            <person name="Hayashi T."/>
            <person name="Katayama T."/>
            <person name="Uemura T."/>
            <person name="Hattori Y."/>
        </authorList>
    </citation>
    <scope>NUCLEOTIDE SEQUENCE [LARGE SCALE GENOMIC DNA]</scope>
    <source>
        <strain evidence="5 6">PK-24</strain>
    </source>
</reference>
<evidence type="ECO:0000256" key="1">
    <source>
        <dbReference type="ARBA" id="ARBA00022729"/>
    </source>
</evidence>
<protein>
    <submittedName>
        <fullName evidence="5">Uncharacterized protein</fullName>
    </submittedName>
</protein>
<accession>A0AAV5RBH1</accession>
<comment type="caution">
    <text evidence="5">The sequence shown here is derived from an EMBL/GenBank/DDBJ whole genome shotgun (WGS) entry which is preliminary data.</text>
</comment>
<evidence type="ECO:0000256" key="3">
    <source>
        <dbReference type="SAM" id="MobiDB-lite"/>
    </source>
</evidence>
<dbReference type="AlphaFoldDB" id="A0AAV5RBH1"/>
<evidence type="ECO:0000256" key="4">
    <source>
        <dbReference type="SAM" id="SignalP"/>
    </source>
</evidence>
<feature type="chain" id="PRO_5043797912" evidence="4">
    <location>
        <begin position="25"/>
        <end position="430"/>
    </location>
</feature>
<sequence>MVMLNNFLAKALVGLASIASTASAFNLEKRFSNSSSTCETRIETQTSIVSVYGAAYTGVPSNQYSVPTAIGIYGDSDITFDVYVPQSIYNLAGLDLILESVTGGSFNVDSFVLYTGDIDNFVNPVGIYSSSENGLEFDGRTEDPLLKISITGTHQDGVDVFVGNFVLELDVIPAGAIVKRDVLTISLEATASKAATSATTSSSTASTASSAESTTESTTGSSVSSSESITSSSDDLSASSSITSVSSGASSTATNGETVVLSDGETVVIGSTITKTITSCSDNKCSEHEVTAVGGVIVATVNEVVTSYTTYCPVAVDVPNAKTVASVNQTVTIGTTVTIINTTCPVISGKVEKTLTGTSSDSVFKTVVTITDFVSVTGTPAVPTATPTATASASTSEGAEQNIVSVYNGAAARSNIAGGVLGVFALVMML</sequence>
<feature type="signal peptide" evidence="4">
    <location>
        <begin position="1"/>
        <end position="24"/>
    </location>
</feature>
<dbReference type="EMBL" id="BTGB01000009">
    <property type="protein sequence ID" value="GMM48591.1"/>
    <property type="molecule type" value="Genomic_DNA"/>
</dbReference>
<keyword evidence="1 4" id="KW-0732">Signal</keyword>
<evidence type="ECO:0000256" key="2">
    <source>
        <dbReference type="ARBA" id="ARBA00023180"/>
    </source>
</evidence>
<feature type="region of interest" description="Disordered" evidence="3">
    <location>
        <begin position="196"/>
        <end position="238"/>
    </location>
</feature>
<keyword evidence="6" id="KW-1185">Reference proteome</keyword>
<evidence type="ECO:0000313" key="6">
    <source>
        <dbReference type="Proteomes" id="UP001378960"/>
    </source>
</evidence>
<gene>
    <name evidence="5" type="ORF">DAPK24_051890</name>
</gene>
<dbReference type="Pfam" id="PF13928">
    <property type="entry name" value="Flocculin_t3"/>
    <property type="match status" value="1"/>
</dbReference>
<dbReference type="InterPro" id="IPR025928">
    <property type="entry name" value="Flocculin_t3_rpt"/>
</dbReference>
<dbReference type="Proteomes" id="UP001378960">
    <property type="component" value="Unassembled WGS sequence"/>
</dbReference>